<dbReference type="GO" id="GO:0006508">
    <property type="term" value="P:proteolysis"/>
    <property type="evidence" value="ECO:0007669"/>
    <property type="project" value="UniProtKB-KW"/>
</dbReference>
<evidence type="ECO:0000256" key="6">
    <source>
        <dbReference type="PROSITE-ProRule" id="PRU01240"/>
    </source>
</evidence>
<dbReference type="PANTHER" id="PTHR10795">
    <property type="entry name" value="PROPROTEIN CONVERTASE SUBTILISIN/KEXIN"/>
    <property type="match status" value="1"/>
</dbReference>
<dbReference type="AlphaFoldDB" id="A0AAD4SMF9"/>
<feature type="non-terminal residue" evidence="8">
    <location>
        <position position="1"/>
    </location>
</feature>
<evidence type="ECO:0000313" key="8">
    <source>
        <dbReference type="EMBL" id="KAI3914364.1"/>
    </source>
</evidence>
<evidence type="ECO:0000259" key="7">
    <source>
        <dbReference type="Pfam" id="PF00082"/>
    </source>
</evidence>
<dbReference type="PROSITE" id="PS51892">
    <property type="entry name" value="SUBTILASE"/>
    <property type="match status" value="1"/>
</dbReference>
<dbReference type="PROSITE" id="PS00138">
    <property type="entry name" value="SUBTILASE_SER"/>
    <property type="match status" value="1"/>
</dbReference>
<name>A0AAD4SMF9_9MAGN</name>
<keyword evidence="9" id="KW-1185">Reference proteome</keyword>
<comment type="similarity">
    <text evidence="1 6">Belongs to the peptidase S8 family.</text>
</comment>
<protein>
    <recommendedName>
        <fullName evidence="7">Peptidase S8/S53 domain-containing protein</fullName>
    </recommendedName>
</protein>
<evidence type="ECO:0000256" key="5">
    <source>
        <dbReference type="ARBA" id="ARBA00022825"/>
    </source>
</evidence>
<evidence type="ECO:0000256" key="3">
    <source>
        <dbReference type="ARBA" id="ARBA00022729"/>
    </source>
</evidence>
<dbReference type="Proteomes" id="UP001202328">
    <property type="component" value="Unassembled WGS sequence"/>
</dbReference>
<proteinExistence type="inferred from homology"/>
<organism evidence="8 9">
    <name type="scientific">Papaver atlanticum</name>
    <dbReference type="NCBI Taxonomy" id="357466"/>
    <lineage>
        <taxon>Eukaryota</taxon>
        <taxon>Viridiplantae</taxon>
        <taxon>Streptophyta</taxon>
        <taxon>Embryophyta</taxon>
        <taxon>Tracheophyta</taxon>
        <taxon>Spermatophyta</taxon>
        <taxon>Magnoliopsida</taxon>
        <taxon>Ranunculales</taxon>
        <taxon>Papaveraceae</taxon>
        <taxon>Papaveroideae</taxon>
        <taxon>Papaver</taxon>
    </lineage>
</organism>
<evidence type="ECO:0000313" key="9">
    <source>
        <dbReference type="Proteomes" id="UP001202328"/>
    </source>
</evidence>
<dbReference type="InterPro" id="IPR045051">
    <property type="entry name" value="SBT"/>
</dbReference>
<dbReference type="SUPFAM" id="SSF52743">
    <property type="entry name" value="Subtilisin-like"/>
    <property type="match status" value="1"/>
</dbReference>
<gene>
    <name evidence="8" type="ORF">MKW98_014971</name>
</gene>
<dbReference type="InterPro" id="IPR000209">
    <property type="entry name" value="Peptidase_S8/S53_dom"/>
</dbReference>
<dbReference type="InterPro" id="IPR036852">
    <property type="entry name" value="Peptidase_S8/S53_dom_sf"/>
</dbReference>
<keyword evidence="2" id="KW-0645">Protease</keyword>
<feature type="domain" description="Peptidase S8/S53" evidence="7">
    <location>
        <begin position="2"/>
        <end position="70"/>
    </location>
</feature>
<feature type="non-terminal residue" evidence="8">
    <location>
        <position position="76"/>
    </location>
</feature>
<accession>A0AAD4SMF9</accession>
<dbReference type="InterPro" id="IPR023828">
    <property type="entry name" value="Peptidase_S8_Ser-AS"/>
</dbReference>
<dbReference type="Pfam" id="PF00082">
    <property type="entry name" value="Peptidase_S8"/>
    <property type="match status" value="1"/>
</dbReference>
<dbReference type="Gene3D" id="3.40.50.200">
    <property type="entry name" value="Peptidase S8/S53 domain"/>
    <property type="match status" value="1"/>
</dbReference>
<dbReference type="EMBL" id="JAJJMB010009331">
    <property type="protein sequence ID" value="KAI3914364.1"/>
    <property type="molecule type" value="Genomic_DNA"/>
</dbReference>
<evidence type="ECO:0000256" key="4">
    <source>
        <dbReference type="ARBA" id="ARBA00022801"/>
    </source>
</evidence>
<sequence>ILKPDVIAPGVDILAANTGYGADPTSTEEFKLDSGTSMACPHVSGLAVLLRKVYPKWSPDAIRSALMTTAYNVDSS</sequence>
<comment type="caution">
    <text evidence="8">The sequence shown here is derived from an EMBL/GenBank/DDBJ whole genome shotgun (WGS) entry which is preliminary data.</text>
</comment>
<keyword evidence="4" id="KW-0378">Hydrolase</keyword>
<reference evidence="8" key="1">
    <citation type="submission" date="2022-04" db="EMBL/GenBank/DDBJ databases">
        <title>A functionally conserved STORR gene fusion in Papaver species that diverged 16.8 million years ago.</title>
        <authorList>
            <person name="Catania T."/>
        </authorList>
    </citation>
    <scope>NUCLEOTIDE SEQUENCE</scope>
    <source>
        <strain evidence="8">S-188037</strain>
    </source>
</reference>
<dbReference type="GO" id="GO:0004252">
    <property type="term" value="F:serine-type endopeptidase activity"/>
    <property type="evidence" value="ECO:0007669"/>
    <property type="project" value="InterPro"/>
</dbReference>
<evidence type="ECO:0000256" key="1">
    <source>
        <dbReference type="ARBA" id="ARBA00011073"/>
    </source>
</evidence>
<comment type="caution">
    <text evidence="6">Lacks conserved residue(s) required for the propagation of feature annotation.</text>
</comment>
<keyword evidence="5" id="KW-0720">Serine protease</keyword>
<keyword evidence="3" id="KW-0732">Signal</keyword>
<evidence type="ECO:0000256" key="2">
    <source>
        <dbReference type="ARBA" id="ARBA00022670"/>
    </source>
</evidence>